<dbReference type="Pfam" id="PF00457">
    <property type="entry name" value="Glyco_hydro_11"/>
    <property type="match status" value="1"/>
</dbReference>
<keyword evidence="7 13" id="KW-0858">Xylan degradation</keyword>
<comment type="caution">
    <text evidence="17">The sequence shown here is derived from an EMBL/GenBank/DDBJ whole genome shotgun (WGS) entry which is preliminary data.</text>
</comment>
<evidence type="ECO:0000256" key="6">
    <source>
        <dbReference type="ARBA" id="ARBA00022525"/>
    </source>
</evidence>
<dbReference type="GO" id="GO:0005576">
    <property type="term" value="C:extracellular region"/>
    <property type="evidence" value="ECO:0007669"/>
    <property type="project" value="UniProtKB-SubCell"/>
</dbReference>
<dbReference type="EC" id="3.2.1.8" evidence="5 13"/>
<evidence type="ECO:0000256" key="14">
    <source>
        <dbReference type="RuleBase" id="RU362015"/>
    </source>
</evidence>
<dbReference type="PROSITE" id="PS00776">
    <property type="entry name" value="GH11_1"/>
    <property type="match status" value="1"/>
</dbReference>
<feature type="active site" description="Proton donor" evidence="13">
    <location>
        <position position="209"/>
    </location>
</feature>
<evidence type="ECO:0000259" key="16">
    <source>
        <dbReference type="PROSITE" id="PS51761"/>
    </source>
</evidence>
<comment type="similarity">
    <text evidence="4 13 14">Belongs to the glycosyl hydrolase 11 (cellulase G) family.</text>
</comment>
<accession>A0AAV9PG53</accession>
<reference evidence="17 18" key="1">
    <citation type="submission" date="2023-08" db="EMBL/GenBank/DDBJ databases">
        <title>Black Yeasts Isolated from many extreme environments.</title>
        <authorList>
            <person name="Coleine C."/>
            <person name="Stajich J.E."/>
            <person name="Selbmann L."/>
        </authorList>
    </citation>
    <scope>NUCLEOTIDE SEQUENCE [LARGE SCALE GENOMIC DNA]</scope>
    <source>
        <strain evidence="17 18">CCFEE 5935</strain>
    </source>
</reference>
<dbReference type="PRINTS" id="PR00911">
    <property type="entry name" value="GLHYDRLASE11"/>
</dbReference>
<keyword evidence="11 13" id="KW-0326">Glycosidase</keyword>
<evidence type="ECO:0000256" key="8">
    <source>
        <dbReference type="ARBA" id="ARBA00022729"/>
    </source>
</evidence>
<feature type="chain" id="PRO_5043496994" description="Endo-1,4-beta-xylanase" evidence="15">
    <location>
        <begin position="18"/>
        <end position="222"/>
    </location>
</feature>
<feature type="active site" description="Nucleophile" evidence="13">
    <location>
        <position position="118"/>
    </location>
</feature>
<dbReference type="FunFam" id="2.60.120.180:FF:000002">
    <property type="entry name" value="Endo-1,4-beta-xylanase A"/>
    <property type="match status" value="1"/>
</dbReference>
<evidence type="ECO:0000256" key="3">
    <source>
        <dbReference type="ARBA" id="ARBA00004851"/>
    </source>
</evidence>
<dbReference type="Gene3D" id="2.60.120.180">
    <property type="match status" value="1"/>
</dbReference>
<dbReference type="AlphaFoldDB" id="A0AAV9PG53"/>
<sequence>MKIFATLASLLVAGAFAAPVAEAEAEAETSPNPDLVARGPGGTNYVQNYNSNLGSFTYNLNAGTYSMYWDNGVNGDFVVGIGWSTGAARAITYSATYSAASSGSYLAVYGWINSPQTEYYIVENYGSYNPCTGLQSLGTVSSDGGTYNVCKGTRTNQPSITGTSTFTQYFSVRQSKRSSGTVTTSNHFAFWAKSGFKASNFNFQVMAVEAFNGKGHATVSVS</sequence>
<proteinExistence type="inferred from homology"/>
<evidence type="ECO:0000256" key="7">
    <source>
        <dbReference type="ARBA" id="ARBA00022651"/>
    </source>
</evidence>
<dbReference type="SUPFAM" id="SSF49899">
    <property type="entry name" value="Concanavalin A-like lectins/glucanases"/>
    <property type="match status" value="1"/>
</dbReference>
<evidence type="ECO:0000256" key="9">
    <source>
        <dbReference type="ARBA" id="ARBA00022801"/>
    </source>
</evidence>
<feature type="domain" description="GH11" evidence="16">
    <location>
        <begin position="32"/>
        <end position="222"/>
    </location>
</feature>
<comment type="pathway">
    <text evidence="3 13 14">Glycan degradation; xylan degradation.</text>
</comment>
<evidence type="ECO:0000256" key="15">
    <source>
        <dbReference type="SAM" id="SignalP"/>
    </source>
</evidence>
<evidence type="ECO:0000256" key="13">
    <source>
        <dbReference type="PROSITE-ProRule" id="PRU01097"/>
    </source>
</evidence>
<dbReference type="InterPro" id="IPR013319">
    <property type="entry name" value="GH11/12"/>
</dbReference>
<dbReference type="InterPro" id="IPR033123">
    <property type="entry name" value="GH11_dom"/>
</dbReference>
<keyword evidence="18" id="KW-1185">Reference proteome</keyword>
<dbReference type="InterPro" id="IPR013320">
    <property type="entry name" value="ConA-like_dom_sf"/>
</dbReference>
<dbReference type="RefSeq" id="XP_064661410.1">
    <property type="nucleotide sequence ID" value="XM_064800071.1"/>
</dbReference>
<name>A0AAV9PG53_9PEZI</name>
<dbReference type="GeneID" id="89924159"/>
<evidence type="ECO:0000256" key="4">
    <source>
        <dbReference type="ARBA" id="ARBA00007792"/>
    </source>
</evidence>
<feature type="signal peptide" evidence="15">
    <location>
        <begin position="1"/>
        <end position="17"/>
    </location>
</feature>
<keyword evidence="12 13" id="KW-0624">Polysaccharide degradation</keyword>
<comment type="subcellular location">
    <subcellularLocation>
        <location evidence="2">Secreted</location>
    </subcellularLocation>
</comment>
<dbReference type="PROSITE" id="PS51761">
    <property type="entry name" value="GH11_3"/>
    <property type="match status" value="1"/>
</dbReference>
<evidence type="ECO:0000313" key="18">
    <source>
        <dbReference type="Proteomes" id="UP001337655"/>
    </source>
</evidence>
<keyword evidence="10 13" id="KW-0119">Carbohydrate metabolism</keyword>
<evidence type="ECO:0000313" key="17">
    <source>
        <dbReference type="EMBL" id="KAK5172692.1"/>
    </source>
</evidence>
<organism evidence="17 18">
    <name type="scientific">Saxophila tyrrhenica</name>
    <dbReference type="NCBI Taxonomy" id="1690608"/>
    <lineage>
        <taxon>Eukaryota</taxon>
        <taxon>Fungi</taxon>
        <taxon>Dikarya</taxon>
        <taxon>Ascomycota</taxon>
        <taxon>Pezizomycotina</taxon>
        <taxon>Dothideomycetes</taxon>
        <taxon>Dothideomycetidae</taxon>
        <taxon>Mycosphaerellales</taxon>
        <taxon>Extremaceae</taxon>
        <taxon>Saxophila</taxon>
    </lineage>
</organism>
<gene>
    <name evidence="17" type="ORF">LTR77_002812</name>
</gene>
<keyword evidence="6" id="KW-0964">Secreted</keyword>
<keyword evidence="9 13" id="KW-0378">Hydrolase</keyword>
<dbReference type="GO" id="GO:0045493">
    <property type="term" value="P:xylan catabolic process"/>
    <property type="evidence" value="ECO:0007669"/>
    <property type="project" value="UniProtKB-UniRule"/>
</dbReference>
<dbReference type="GO" id="GO:0031176">
    <property type="term" value="F:endo-1,4-beta-xylanase activity"/>
    <property type="evidence" value="ECO:0007669"/>
    <property type="project" value="UniProtKB-UniRule"/>
</dbReference>
<protein>
    <recommendedName>
        <fullName evidence="5 13">Endo-1,4-beta-xylanase</fullName>
        <ecNumber evidence="5 13">3.2.1.8</ecNumber>
    </recommendedName>
</protein>
<evidence type="ECO:0000256" key="2">
    <source>
        <dbReference type="ARBA" id="ARBA00004613"/>
    </source>
</evidence>
<dbReference type="InterPro" id="IPR018208">
    <property type="entry name" value="GH11_AS_1"/>
</dbReference>
<comment type="catalytic activity">
    <reaction evidence="1 13 14">
        <text>Endohydrolysis of (1-&gt;4)-beta-D-xylosidic linkages in xylans.</text>
        <dbReference type="EC" id="3.2.1.8"/>
    </reaction>
</comment>
<dbReference type="PANTHER" id="PTHR46828">
    <property type="entry name" value="ENDO-1,4-BETA-XYLANASE A-RELATED"/>
    <property type="match status" value="1"/>
</dbReference>
<keyword evidence="8 15" id="KW-0732">Signal</keyword>
<dbReference type="Proteomes" id="UP001337655">
    <property type="component" value="Unassembled WGS sequence"/>
</dbReference>
<dbReference type="InterPro" id="IPR001137">
    <property type="entry name" value="Glyco_hydro_11"/>
</dbReference>
<dbReference type="PANTHER" id="PTHR46828:SF2">
    <property type="entry name" value="ENDO-1,4-BETA-XYLANASE A-RELATED"/>
    <property type="match status" value="1"/>
</dbReference>
<evidence type="ECO:0000256" key="5">
    <source>
        <dbReference type="ARBA" id="ARBA00012590"/>
    </source>
</evidence>
<evidence type="ECO:0000256" key="1">
    <source>
        <dbReference type="ARBA" id="ARBA00000681"/>
    </source>
</evidence>
<evidence type="ECO:0000256" key="11">
    <source>
        <dbReference type="ARBA" id="ARBA00023295"/>
    </source>
</evidence>
<evidence type="ECO:0000256" key="12">
    <source>
        <dbReference type="ARBA" id="ARBA00023326"/>
    </source>
</evidence>
<evidence type="ECO:0000256" key="10">
    <source>
        <dbReference type="ARBA" id="ARBA00023277"/>
    </source>
</evidence>
<dbReference type="EMBL" id="JAVRRT010000004">
    <property type="protein sequence ID" value="KAK5172692.1"/>
    <property type="molecule type" value="Genomic_DNA"/>
</dbReference>